<dbReference type="AlphaFoldDB" id="A0A6J4UB04"/>
<evidence type="ECO:0000256" key="1">
    <source>
        <dbReference type="SAM" id="MobiDB-lite"/>
    </source>
</evidence>
<dbReference type="EMBL" id="CADCWE010000146">
    <property type="protein sequence ID" value="CAA9544485.1"/>
    <property type="molecule type" value="Genomic_DNA"/>
</dbReference>
<sequence>MVPSMIERDFRAAEMKRQDTLAHAARMREAAGSSPGPEQPARFGVGSWSRARAANVLDRSAALLWQAARRLDRQPAFAGRRG</sequence>
<protein>
    <submittedName>
        <fullName evidence="2">Uncharacterized protein</fullName>
    </submittedName>
</protein>
<feature type="region of interest" description="Disordered" evidence="1">
    <location>
        <begin position="17"/>
        <end position="44"/>
    </location>
</feature>
<accession>A0A6J4UB04</accession>
<reference evidence="2" key="1">
    <citation type="submission" date="2020-02" db="EMBL/GenBank/DDBJ databases">
        <authorList>
            <person name="Meier V. D."/>
        </authorList>
    </citation>
    <scope>NUCLEOTIDE SEQUENCE</scope>
    <source>
        <strain evidence="2">AVDCRST_MAG73</strain>
    </source>
</reference>
<evidence type="ECO:0000313" key="2">
    <source>
        <dbReference type="EMBL" id="CAA9544485.1"/>
    </source>
</evidence>
<organism evidence="2">
    <name type="scientific">uncultured Thermomicrobiales bacterium</name>
    <dbReference type="NCBI Taxonomy" id="1645740"/>
    <lineage>
        <taxon>Bacteria</taxon>
        <taxon>Pseudomonadati</taxon>
        <taxon>Thermomicrobiota</taxon>
        <taxon>Thermomicrobia</taxon>
        <taxon>Thermomicrobiales</taxon>
        <taxon>environmental samples</taxon>
    </lineage>
</organism>
<gene>
    <name evidence="2" type="ORF">AVDCRST_MAG73-2270</name>
</gene>
<name>A0A6J4UB04_9BACT</name>
<proteinExistence type="predicted"/>